<sequence>MMEWALVILFCGAICLLILSFYKSKQASKSDQRAIDLFSISVMEEINQLQSQLRNIEIDNEILAHETNVKTGNTDEMLLLRDVLDLYKRGYSIEGIAAEKQQPESEIEKMLSPYMKSKIERRKIANEC</sequence>
<protein>
    <submittedName>
        <fullName evidence="1">Uncharacterized protein</fullName>
    </submittedName>
</protein>
<comment type="caution">
    <text evidence="1">The sequence shown here is derived from an EMBL/GenBank/DDBJ whole genome shotgun (WGS) entry which is preliminary data.</text>
</comment>
<proteinExistence type="predicted"/>
<accession>A0AAW5E9B3</accession>
<evidence type="ECO:0000313" key="1">
    <source>
        <dbReference type="EMBL" id="MCH1625698.1"/>
    </source>
</evidence>
<dbReference type="AlphaFoldDB" id="A0AAW5E9B3"/>
<evidence type="ECO:0000313" key="2">
    <source>
        <dbReference type="Proteomes" id="UP001431131"/>
    </source>
</evidence>
<dbReference type="Proteomes" id="UP001431131">
    <property type="component" value="Unassembled WGS sequence"/>
</dbReference>
<organism evidence="1 2">
    <name type="scientific">Fredinandcohnia quinoae</name>
    <dbReference type="NCBI Taxonomy" id="2918902"/>
    <lineage>
        <taxon>Bacteria</taxon>
        <taxon>Bacillati</taxon>
        <taxon>Bacillota</taxon>
        <taxon>Bacilli</taxon>
        <taxon>Bacillales</taxon>
        <taxon>Bacillaceae</taxon>
        <taxon>Fredinandcohnia</taxon>
    </lineage>
</organism>
<reference evidence="1" key="1">
    <citation type="submission" date="2022-02" db="EMBL/GenBank/DDBJ databases">
        <title>Fredinandcohnia quinoae sp. nov. isolated from Chenopodium quinoa seeds.</title>
        <authorList>
            <person name="Saati-Santamaria Z."/>
            <person name="Flores-Felix J.D."/>
            <person name="Igual J.M."/>
            <person name="Velazquez E."/>
            <person name="Garcia-Fraile P."/>
            <person name="Martinez-Molina E."/>
        </authorList>
    </citation>
    <scope>NUCLEOTIDE SEQUENCE</scope>
    <source>
        <strain evidence="1">SECRCQ15</strain>
    </source>
</reference>
<keyword evidence="2" id="KW-1185">Reference proteome</keyword>
<dbReference type="EMBL" id="JAKTTI010000013">
    <property type="protein sequence ID" value="MCH1625698.1"/>
    <property type="molecule type" value="Genomic_DNA"/>
</dbReference>
<dbReference type="RefSeq" id="WP_240255403.1">
    <property type="nucleotide sequence ID" value="NZ_JAKTTI010000013.1"/>
</dbReference>
<name>A0AAW5E9B3_9BACI</name>
<gene>
    <name evidence="1" type="ORF">MJG50_10190</name>
</gene>